<keyword evidence="2" id="KW-1185">Reference proteome</keyword>
<dbReference type="InterPro" id="IPR054058">
    <property type="entry name" value="HTH_67"/>
</dbReference>
<dbReference type="EMBL" id="VDMA02000020">
    <property type="protein sequence ID" value="KAB8180731.1"/>
    <property type="molecule type" value="Genomic_DNA"/>
</dbReference>
<dbReference type="RefSeq" id="WP_139578699.1">
    <property type="nucleotide sequence ID" value="NZ_VDMA02000020.1"/>
</dbReference>
<evidence type="ECO:0008006" key="3">
    <source>
        <dbReference type="Google" id="ProtNLM"/>
    </source>
</evidence>
<gene>
    <name evidence="1" type="ORF">FH610_031115</name>
</gene>
<dbReference type="Pfam" id="PF21863">
    <property type="entry name" value="HTH_67"/>
    <property type="match status" value="1"/>
</dbReference>
<sequence>MSVRLARTMWHQIEPVHATLYYSPEAFEESAALGYDVTTRWPSYFAWRTAPLGAAGPALVAAAYYSFSPSMIAQYVPGVWETATPAQVLDARLRAMDRTLRGLLGDRIDEGLKEAAELAIRAAESVDVAHRPLAAANLDLPWPEEPHLALWQAYTVLREHRGDGHLTALHAAGLDACEALVSFAAVGAAPAENFAGRGWSDEEWSAARDRLAARGLIDDEGTATPAGRALRDQVERMTDELAASPWRALGEAGAERLAELNRPLLGAVFESGLLPAVTTLGIGRIQAPE</sequence>
<organism evidence="1 2">
    <name type="scientific">Microbispora catharanthi</name>
    <dbReference type="NCBI Taxonomy" id="1712871"/>
    <lineage>
        <taxon>Bacteria</taxon>
        <taxon>Bacillati</taxon>
        <taxon>Actinomycetota</taxon>
        <taxon>Actinomycetes</taxon>
        <taxon>Streptosporangiales</taxon>
        <taxon>Streptosporangiaceae</taxon>
        <taxon>Microbispora</taxon>
    </lineage>
</organism>
<reference evidence="1 2" key="1">
    <citation type="submission" date="2019-10" db="EMBL/GenBank/DDBJ databases">
        <title>Nonomuraea sp. nov., isolated from Phyllanthus amarus.</title>
        <authorList>
            <person name="Klykleung N."/>
            <person name="Tanasupawat S."/>
        </authorList>
    </citation>
    <scope>NUCLEOTIDE SEQUENCE [LARGE SCALE GENOMIC DNA]</scope>
    <source>
        <strain evidence="1 2">CR1-09</strain>
    </source>
</reference>
<name>A0A5N6BI66_9ACTN</name>
<evidence type="ECO:0000313" key="2">
    <source>
        <dbReference type="Proteomes" id="UP000313066"/>
    </source>
</evidence>
<dbReference type="AlphaFoldDB" id="A0A5N6BI66"/>
<evidence type="ECO:0000313" key="1">
    <source>
        <dbReference type="EMBL" id="KAB8180731.1"/>
    </source>
</evidence>
<comment type="caution">
    <text evidence="1">The sequence shown here is derived from an EMBL/GenBank/DDBJ whole genome shotgun (WGS) entry which is preliminary data.</text>
</comment>
<protein>
    <recommendedName>
        <fullName evidence="3">SalK</fullName>
    </recommendedName>
</protein>
<dbReference type="NCBIfam" id="NF047719">
    <property type="entry name" value="SCO6745_fam_HTH"/>
    <property type="match status" value="1"/>
</dbReference>
<proteinExistence type="predicted"/>
<dbReference type="Proteomes" id="UP000313066">
    <property type="component" value="Unassembled WGS sequence"/>
</dbReference>
<accession>A0A5N6BI66</accession>